<evidence type="ECO:0000313" key="2">
    <source>
        <dbReference type="EMBL" id="SCW00128.1"/>
    </source>
</evidence>
<sequence length="207" mass="23534">MSLAPRFIASHTLKPVCASTANVVDLYLDYCCPFCKKLFFNWYEKLISQIDSEFGPETFQFRFLHVPQTWHPTSTLMHEVALAVARLAPEEFFSFSYALFEQQSRWFDEPTYDKSRSQIYRELADFAEETSGVSASRILELVAIDTSSGEAKNLGNAVGKDLKYFTRLHRQNGVHMTPSIAINGILQPSIESSTPAEDVLRVLRSHL</sequence>
<dbReference type="InterPro" id="IPR036249">
    <property type="entry name" value="Thioredoxin-like_sf"/>
</dbReference>
<feature type="domain" description="Thioredoxin-like fold" evidence="1">
    <location>
        <begin position="21"/>
        <end position="184"/>
    </location>
</feature>
<dbReference type="STRING" id="4955.A0A1G4M8M3"/>
<gene>
    <name evidence="2" type="ORF">LAFE_0B10066G</name>
</gene>
<protein>
    <submittedName>
        <fullName evidence="2">LAFE_0B10066g1_1</fullName>
    </submittedName>
</protein>
<dbReference type="OrthoDB" id="37297at2759"/>
<dbReference type="CDD" id="cd02972">
    <property type="entry name" value="DsbA_family"/>
    <property type="match status" value="1"/>
</dbReference>
<proteinExistence type="predicted"/>
<evidence type="ECO:0000313" key="3">
    <source>
        <dbReference type="Proteomes" id="UP000190831"/>
    </source>
</evidence>
<keyword evidence="3" id="KW-1185">Reference proteome</keyword>
<organism evidence="2 3">
    <name type="scientific">Lachancea fermentati</name>
    <name type="common">Zygosaccharomyces fermentati</name>
    <dbReference type="NCBI Taxonomy" id="4955"/>
    <lineage>
        <taxon>Eukaryota</taxon>
        <taxon>Fungi</taxon>
        <taxon>Dikarya</taxon>
        <taxon>Ascomycota</taxon>
        <taxon>Saccharomycotina</taxon>
        <taxon>Saccharomycetes</taxon>
        <taxon>Saccharomycetales</taxon>
        <taxon>Saccharomycetaceae</taxon>
        <taxon>Lachancea</taxon>
    </lineage>
</organism>
<dbReference type="Proteomes" id="UP000190831">
    <property type="component" value="Chromosome B"/>
</dbReference>
<name>A0A1G4M8M3_LACFM</name>
<accession>A0A1G4M8M3</accession>
<dbReference type="OMA" id="IKFSRQN"/>
<dbReference type="PANTHER" id="PTHR33875">
    <property type="entry name" value="OS09G0542200 PROTEIN"/>
    <property type="match status" value="1"/>
</dbReference>
<dbReference type="EMBL" id="LT598489">
    <property type="protein sequence ID" value="SCW00128.1"/>
    <property type="molecule type" value="Genomic_DNA"/>
</dbReference>
<dbReference type="SUPFAM" id="SSF52833">
    <property type="entry name" value="Thioredoxin-like"/>
    <property type="match status" value="1"/>
</dbReference>
<dbReference type="AlphaFoldDB" id="A0A1G4M8M3"/>
<evidence type="ECO:0000259" key="1">
    <source>
        <dbReference type="Pfam" id="PF13462"/>
    </source>
</evidence>
<reference evidence="3" key="1">
    <citation type="submission" date="2016-03" db="EMBL/GenBank/DDBJ databases">
        <authorList>
            <person name="Devillers H."/>
        </authorList>
    </citation>
    <scope>NUCLEOTIDE SEQUENCE [LARGE SCALE GENOMIC DNA]</scope>
</reference>
<dbReference type="InterPro" id="IPR012336">
    <property type="entry name" value="Thioredoxin-like_fold"/>
</dbReference>
<dbReference type="Pfam" id="PF13462">
    <property type="entry name" value="Thioredoxin_4"/>
    <property type="match status" value="1"/>
</dbReference>
<dbReference type="PANTHER" id="PTHR33875:SF2">
    <property type="entry name" value="ACR183CP"/>
    <property type="match status" value="1"/>
</dbReference>
<dbReference type="Gene3D" id="3.40.30.10">
    <property type="entry name" value="Glutaredoxin"/>
    <property type="match status" value="1"/>
</dbReference>